<evidence type="ECO:0000256" key="1">
    <source>
        <dbReference type="ARBA" id="ARBA00022723"/>
    </source>
</evidence>
<reference evidence="4 5" key="1">
    <citation type="submission" date="2019-02" db="EMBL/GenBank/DDBJ databases">
        <title>Draft genome sequences of novel Actinobacteria.</title>
        <authorList>
            <person name="Sahin N."/>
            <person name="Ay H."/>
            <person name="Saygin H."/>
        </authorList>
    </citation>
    <scope>NUCLEOTIDE SEQUENCE [LARGE SCALE GENOMIC DNA]</scope>
    <source>
        <strain evidence="4 5">KC603</strain>
    </source>
</reference>
<keyword evidence="5" id="KW-1185">Reference proteome</keyword>
<dbReference type="OrthoDB" id="9813965at2"/>
<dbReference type="PROSITE" id="PS01047">
    <property type="entry name" value="HMA_1"/>
    <property type="match status" value="1"/>
</dbReference>
<keyword evidence="1" id="KW-0479">Metal-binding</keyword>
<organism evidence="4 5">
    <name type="scientific">Jiangella ureilytica</name>
    <dbReference type="NCBI Taxonomy" id="2530374"/>
    <lineage>
        <taxon>Bacteria</taxon>
        <taxon>Bacillati</taxon>
        <taxon>Actinomycetota</taxon>
        <taxon>Actinomycetes</taxon>
        <taxon>Jiangellales</taxon>
        <taxon>Jiangellaceae</taxon>
        <taxon>Jiangella</taxon>
    </lineage>
</organism>
<sequence length="69" mass="6809">MTTSTYTVVGMTCGHCVASVTEEIGGIDGVSQVDVDLATGSVDVTSAAPLSDDAVKAAVEEAGYQLAGS</sequence>
<dbReference type="GO" id="GO:0005507">
    <property type="term" value="F:copper ion binding"/>
    <property type="evidence" value="ECO:0007669"/>
    <property type="project" value="InterPro"/>
</dbReference>
<dbReference type="InterPro" id="IPR006121">
    <property type="entry name" value="HMA_dom"/>
</dbReference>
<evidence type="ECO:0000259" key="3">
    <source>
        <dbReference type="PROSITE" id="PS50846"/>
    </source>
</evidence>
<accession>A0A4R4RDB4</accession>
<dbReference type="InterPro" id="IPR017969">
    <property type="entry name" value="Heavy-metal-associated_CS"/>
</dbReference>
<dbReference type="EMBL" id="SMKL01000091">
    <property type="protein sequence ID" value="TDC46699.1"/>
    <property type="molecule type" value="Genomic_DNA"/>
</dbReference>
<comment type="caution">
    <text evidence="4">The sequence shown here is derived from an EMBL/GenBank/DDBJ whole genome shotgun (WGS) entry which is preliminary data.</text>
</comment>
<dbReference type="GO" id="GO:0006825">
    <property type="term" value="P:copper ion transport"/>
    <property type="evidence" value="ECO:0007669"/>
    <property type="project" value="InterPro"/>
</dbReference>
<dbReference type="SUPFAM" id="SSF55008">
    <property type="entry name" value="HMA, heavy metal-associated domain"/>
    <property type="match status" value="1"/>
</dbReference>
<evidence type="ECO:0000313" key="4">
    <source>
        <dbReference type="EMBL" id="TDC46699.1"/>
    </source>
</evidence>
<name>A0A4R4RDB4_9ACTN</name>
<proteinExistence type="predicted"/>
<dbReference type="PRINTS" id="PR00944">
    <property type="entry name" value="CUEXPORT"/>
</dbReference>
<dbReference type="PROSITE" id="PS50846">
    <property type="entry name" value="HMA_2"/>
    <property type="match status" value="1"/>
</dbReference>
<dbReference type="RefSeq" id="WP_131988029.1">
    <property type="nucleotide sequence ID" value="NZ_SMKL01000091.1"/>
</dbReference>
<keyword evidence="2" id="KW-0186">Copper</keyword>
<gene>
    <name evidence="4" type="ORF">E1212_26320</name>
</gene>
<feature type="domain" description="HMA" evidence="3">
    <location>
        <begin position="2"/>
        <end position="67"/>
    </location>
</feature>
<dbReference type="CDD" id="cd00371">
    <property type="entry name" value="HMA"/>
    <property type="match status" value="1"/>
</dbReference>
<evidence type="ECO:0000256" key="2">
    <source>
        <dbReference type="ARBA" id="ARBA00023008"/>
    </source>
</evidence>
<dbReference type="InterPro" id="IPR000428">
    <property type="entry name" value="Cu-bd"/>
</dbReference>
<protein>
    <submittedName>
        <fullName evidence="4">Copper chaperone</fullName>
    </submittedName>
</protein>
<evidence type="ECO:0000313" key="5">
    <source>
        <dbReference type="Proteomes" id="UP000295621"/>
    </source>
</evidence>
<dbReference type="InterPro" id="IPR036163">
    <property type="entry name" value="HMA_dom_sf"/>
</dbReference>
<dbReference type="Pfam" id="PF00403">
    <property type="entry name" value="HMA"/>
    <property type="match status" value="1"/>
</dbReference>
<dbReference type="Gene3D" id="3.30.70.100">
    <property type="match status" value="1"/>
</dbReference>
<dbReference type="InterPro" id="IPR006122">
    <property type="entry name" value="HMA_Cu_ion-bd"/>
</dbReference>
<dbReference type="Proteomes" id="UP000295621">
    <property type="component" value="Unassembled WGS sequence"/>
</dbReference>
<dbReference type="AlphaFoldDB" id="A0A4R4RDB4"/>
<dbReference type="NCBIfam" id="TIGR00003">
    <property type="entry name" value="copper ion binding protein"/>
    <property type="match status" value="1"/>
</dbReference>